<organism evidence="2 3">
    <name type="scientific">Formosa maritima</name>
    <dbReference type="NCBI Taxonomy" id="2592046"/>
    <lineage>
        <taxon>Bacteria</taxon>
        <taxon>Pseudomonadati</taxon>
        <taxon>Bacteroidota</taxon>
        <taxon>Flavobacteriia</taxon>
        <taxon>Flavobacteriales</taxon>
        <taxon>Flavobacteriaceae</taxon>
        <taxon>Formosa</taxon>
    </lineage>
</organism>
<dbReference type="PANTHER" id="PTHR33706:SF1">
    <property type="entry name" value="TPR REPEAT PROTEIN"/>
    <property type="match status" value="1"/>
</dbReference>
<proteinExistence type="predicted"/>
<dbReference type="SUPFAM" id="SSF82185">
    <property type="entry name" value="Histone H3 K4-specific methyltransferase SET7/9 N-terminal domain"/>
    <property type="match status" value="2"/>
</dbReference>
<gene>
    <name evidence="2" type="ORF">FVF61_03115</name>
</gene>
<dbReference type="InterPro" id="IPR011652">
    <property type="entry name" value="MORN_2"/>
</dbReference>
<dbReference type="Gene3D" id="3.90.930.1">
    <property type="match status" value="1"/>
</dbReference>
<feature type="signal peptide" evidence="1">
    <location>
        <begin position="1"/>
        <end position="18"/>
    </location>
</feature>
<dbReference type="OrthoDB" id="9785122at2"/>
<keyword evidence="1" id="KW-0732">Signal</keyword>
<reference evidence="2 3" key="1">
    <citation type="submission" date="2019-08" db="EMBL/GenBank/DDBJ databases">
        <title>Formosa sediminis sp. nov., isolated from marine sediment.</title>
        <authorList>
            <person name="Cao W.R."/>
        </authorList>
    </citation>
    <scope>NUCLEOTIDE SEQUENCE [LARGE SCALE GENOMIC DNA]</scope>
    <source>
        <strain evidence="2 3">1494</strain>
    </source>
</reference>
<evidence type="ECO:0000313" key="2">
    <source>
        <dbReference type="EMBL" id="TYA58347.1"/>
    </source>
</evidence>
<dbReference type="Gene3D" id="2.20.110.10">
    <property type="entry name" value="Histone H3 K4-specific methyltransferase SET7/9 N-terminal domain"/>
    <property type="match status" value="1"/>
</dbReference>
<feature type="chain" id="PRO_5023127326" evidence="1">
    <location>
        <begin position="19"/>
        <end position="234"/>
    </location>
</feature>
<evidence type="ECO:0000313" key="3">
    <source>
        <dbReference type="Proteomes" id="UP000324550"/>
    </source>
</evidence>
<dbReference type="PANTHER" id="PTHR33706">
    <property type="entry name" value="MORN VARIANT REPEAT PROTEIN"/>
    <property type="match status" value="1"/>
</dbReference>
<evidence type="ECO:0000256" key="1">
    <source>
        <dbReference type="SAM" id="SignalP"/>
    </source>
</evidence>
<dbReference type="RefSeq" id="WP_148453197.1">
    <property type="nucleotide sequence ID" value="NZ_VSFC01000018.1"/>
</dbReference>
<dbReference type="Pfam" id="PF07661">
    <property type="entry name" value="MORN_2"/>
    <property type="match status" value="3"/>
</dbReference>
<sequence>MKHILTFLILFIPTLFIAQTINQLDENGKRHGIWKKNFDDTKVLRYEGEFNHGKEIGVFKFYKNINKEAVLTATKRFSETDNIAEVVFYASNGKVISKGNMNGKDYIGQWVYYHKDSEQIMTLEHYNNQGQLDGENLVYYNSGQLAEKRNYKANKLEGKATWFDESGKELKEYNYVNGELHGEAKFYDASGTLEIEGQYKNDRKDGIWKYYTNGELTEEKDFTRYTKNPYLKKD</sequence>
<dbReference type="EMBL" id="VSFC01000018">
    <property type="protein sequence ID" value="TYA58347.1"/>
    <property type="molecule type" value="Genomic_DNA"/>
</dbReference>
<protein>
    <submittedName>
        <fullName evidence="2">Toxin-antitoxin system YwqK family antitoxin</fullName>
    </submittedName>
</protein>
<accession>A0A5D0GKQ3</accession>
<dbReference type="Proteomes" id="UP000324550">
    <property type="component" value="Unassembled WGS sequence"/>
</dbReference>
<dbReference type="AlphaFoldDB" id="A0A5D0GKQ3"/>
<keyword evidence="3" id="KW-1185">Reference proteome</keyword>
<comment type="caution">
    <text evidence="2">The sequence shown here is derived from an EMBL/GenBank/DDBJ whole genome shotgun (WGS) entry which is preliminary data.</text>
</comment>
<name>A0A5D0GKQ3_9FLAO</name>